<evidence type="ECO:0000313" key="1">
    <source>
        <dbReference type="EMBL" id="WEG71114.1"/>
    </source>
</evidence>
<dbReference type="EMBL" id="OP429122">
    <property type="protein sequence ID" value="WEG68886.1"/>
    <property type="molecule type" value="Genomic_DNA"/>
</dbReference>
<reference evidence="1" key="2">
    <citation type="submission" date="2023-06" db="EMBL/GenBank/DDBJ databases">
        <title>Isolation and genome sequencing of cytomegaloviruses from Natal multimammate mice (Mastomys natalensis).</title>
        <authorList>
            <person name="Jarvis M.A."/>
            <person name="Davison A.J."/>
        </authorList>
    </citation>
    <scope>NUCLEOTIDE SEQUENCE</scope>
    <source>
        <strain evidence="1">Mnat36</strain>
    </source>
</reference>
<dbReference type="EMBL" id="OP429138">
    <property type="protein sequence ID" value="WEG71114.1"/>
    <property type="molecule type" value="Genomic_DNA"/>
</dbReference>
<proteinExistence type="predicted"/>
<organism evidence="1">
    <name type="scientific">Mastomys natalensis cytomegalovirus 1</name>
    <dbReference type="NCBI Taxonomy" id="2973541"/>
    <lineage>
        <taxon>Viruses</taxon>
        <taxon>Duplodnaviria</taxon>
        <taxon>Heunggongvirae</taxon>
        <taxon>Peploviricota</taxon>
        <taxon>Herviviricetes</taxon>
        <taxon>Herpesvirales</taxon>
        <taxon>Orthoherpesviridae</taxon>
        <taxon>Betaherpesvirinae</taxon>
        <taxon>Muromegalovirus</taxon>
    </lineage>
</organism>
<reference evidence="1" key="1">
    <citation type="submission" date="2022-09" db="EMBL/GenBank/DDBJ databases">
        <authorList>
            <person name="Vucak M."/>
            <person name="Davison A.J."/>
        </authorList>
    </citation>
    <scope>NUCLEOTIDE SEQUENCE</scope>
    <source>
        <strain evidence="1">Mnat36</strain>
    </source>
</reference>
<accession>A0A9Y1IQ01</accession>
<gene>
    <name evidence="1" type="primary">M23</name>
</gene>
<name>A0A9Y1IQ01_9BETA</name>
<protein>
    <submittedName>
        <fullName evidence="1">Tegument protein UL23</fullName>
    </submittedName>
</protein>
<sequence>MAPPEALREILTEFSAVDVGVSEHTGRRVRLTEPKGVVLCIGRRWRDVPPPQDGGPRDEGARLADLMCCSEELKFVGSIVAGSFELAERPGERRRGKVFSWMGFGRGTDGSGGSTDSDEAVGGDPESGVVGAAIVAAAAVLGPAVVYAPNSDLPAYRQAPEVYVGSTGKVYVYLRLSRSEAIACVASTVSDFVKAGIRDLYLPVRRPIPCRGTAVRELTECRNCDDAVVWRERYLARYVVLGDKTEISPCDNLFVGVEPDLLDKWAAEADVDTMDVVALVSHPLSIPPLVVLTDDIGRLYVVQGASSLVIVADDFYEFVERGVSRYNCNHLFIGDPLEASLAKETRCPNGFYHHVASNGVPHGSEPMWTKKKRSRGGSIKRTMSRLFRSLHRK</sequence>